<dbReference type="Pfam" id="PF13181">
    <property type="entry name" value="TPR_8"/>
    <property type="match status" value="1"/>
</dbReference>
<feature type="domain" description="Cdc23" evidence="8">
    <location>
        <begin position="7"/>
        <end position="305"/>
    </location>
</feature>
<feature type="repeat" description="TPR" evidence="7">
    <location>
        <begin position="366"/>
        <end position="399"/>
    </location>
</feature>
<keyword evidence="2" id="KW-0677">Repeat</keyword>
<dbReference type="AlphaFoldDB" id="A0A835R1A4"/>
<dbReference type="PANTHER" id="PTHR12558:SF10">
    <property type="entry name" value="CELL DIVISION CYCLE PROTEIN 23 HOMOLOG"/>
    <property type="match status" value="1"/>
</dbReference>
<dbReference type="InterPro" id="IPR011990">
    <property type="entry name" value="TPR-like_helical_dom_sf"/>
</dbReference>
<dbReference type="SMART" id="SM00028">
    <property type="entry name" value="TPR"/>
    <property type="match status" value="8"/>
</dbReference>
<keyword evidence="5 7" id="KW-0802">TPR repeat</keyword>
<dbReference type="SUPFAM" id="SSF48452">
    <property type="entry name" value="TPR-like"/>
    <property type="match status" value="3"/>
</dbReference>
<dbReference type="InterPro" id="IPR019734">
    <property type="entry name" value="TPR_rpt"/>
</dbReference>
<keyword evidence="6" id="KW-0131">Cell cycle</keyword>
<keyword evidence="3" id="KW-0498">Mitosis</keyword>
<evidence type="ECO:0000256" key="6">
    <source>
        <dbReference type="ARBA" id="ARBA00023306"/>
    </source>
</evidence>
<evidence type="ECO:0000256" key="1">
    <source>
        <dbReference type="ARBA" id="ARBA00022618"/>
    </source>
</evidence>
<dbReference type="PANTHER" id="PTHR12558">
    <property type="entry name" value="CELL DIVISION CYCLE 16,23,27"/>
    <property type="match status" value="1"/>
</dbReference>
<dbReference type="Gene3D" id="1.25.40.10">
    <property type="entry name" value="Tetratricopeptide repeat domain"/>
    <property type="match status" value="3"/>
</dbReference>
<comment type="caution">
    <text evidence="10">The sequence shown here is derived from an EMBL/GenBank/DDBJ whole genome shotgun (WGS) entry which is preliminary data.</text>
</comment>
<evidence type="ECO:0000313" key="10">
    <source>
        <dbReference type="EMBL" id="KAG0483696.1"/>
    </source>
</evidence>
<evidence type="ECO:0000256" key="5">
    <source>
        <dbReference type="ARBA" id="ARBA00022803"/>
    </source>
</evidence>
<dbReference type="EMBL" id="JADCNM010000005">
    <property type="protein sequence ID" value="KAG0483696.1"/>
    <property type="molecule type" value="Genomic_DNA"/>
</dbReference>
<dbReference type="Pfam" id="PF04049">
    <property type="entry name" value="ANAPC8"/>
    <property type="match status" value="1"/>
</dbReference>
<evidence type="ECO:0000256" key="4">
    <source>
        <dbReference type="ARBA" id="ARBA00022786"/>
    </source>
</evidence>
<organism evidence="10 12">
    <name type="scientific">Vanilla planifolia</name>
    <name type="common">Vanilla</name>
    <dbReference type="NCBI Taxonomy" id="51239"/>
    <lineage>
        <taxon>Eukaryota</taxon>
        <taxon>Viridiplantae</taxon>
        <taxon>Streptophyta</taxon>
        <taxon>Embryophyta</taxon>
        <taxon>Tracheophyta</taxon>
        <taxon>Spermatophyta</taxon>
        <taxon>Magnoliopsida</taxon>
        <taxon>Liliopsida</taxon>
        <taxon>Asparagales</taxon>
        <taxon>Orchidaceae</taxon>
        <taxon>Vanilloideae</taxon>
        <taxon>Vanilleae</taxon>
        <taxon>Vanilla</taxon>
    </lineage>
</organism>
<sequence>MGSKENYRTELRSAARQLGDRCLFSAAKWAAELLVSLELDSSSASSSTPSISSLSSRAALSGSSVPRSVYGQFHRSCDGSSLLRRVHSGAGGSESAATPVGGISYVSTPIPVEDGTEGDGDFYLLAKTYFDCREYRRAAHVLRKQTSKKAVFLRCYALYLAGEKRKEEEMLETEGSFGRNEAVNSELVPLERELSSLQKTGSIDSFGLYLYGIILRDRGRESLAITTLVESVNSFPWNWSAWLELQSLCTTAETLKKLNLKNHWMKDFFIASAYQELKMHDEALKIYECLQNVFRRSDYIQAQIATALYGLRELDDAEVVFEEILRNDPYRVATMDIYSNLLYAKECFSALSFLAHKVFLTDKYQPESCCIIANYYSLKGQHEKAVLYFTRALKLNRKYLSAWTLMGHEYVEMKNTPAAIDAYRRAVGLNPRDYRAWYGLGQTYEMMSMPFYALYYFKRASYLQPNDARLWVAMAQCYQSAPLQMLEDAIKCYSKAVHCNEREGIALHQLAKLHSMLGQSEKAAYFYKKDLEMMDAEERQGPNMIEALLFLTKYLKAEKRFEEAEIYCTRLLDYSGPEKETAMSLLRGLKVVHSTHPSSSTSNLEHFAP</sequence>
<dbReference type="GO" id="GO:0045842">
    <property type="term" value="P:positive regulation of mitotic metaphase/anaphase transition"/>
    <property type="evidence" value="ECO:0007669"/>
    <property type="project" value="TreeGrafter"/>
</dbReference>
<evidence type="ECO:0000256" key="2">
    <source>
        <dbReference type="ARBA" id="ARBA00022737"/>
    </source>
</evidence>
<dbReference type="GO" id="GO:0031145">
    <property type="term" value="P:anaphase-promoting complex-dependent catabolic process"/>
    <property type="evidence" value="ECO:0007669"/>
    <property type="project" value="TreeGrafter"/>
</dbReference>
<gene>
    <name evidence="10" type="ORF">HPP92_011780</name>
    <name evidence="9" type="ORF">HPP92_012132</name>
</gene>
<accession>A0A835R1A4</accession>
<evidence type="ECO:0000313" key="11">
    <source>
        <dbReference type="Proteomes" id="UP000636800"/>
    </source>
</evidence>
<dbReference type="EMBL" id="JADCNL010000005">
    <property type="protein sequence ID" value="KAG0481274.1"/>
    <property type="molecule type" value="Genomic_DNA"/>
</dbReference>
<dbReference type="GO" id="GO:0051301">
    <property type="term" value="P:cell division"/>
    <property type="evidence" value="ECO:0007669"/>
    <property type="project" value="UniProtKB-KW"/>
</dbReference>
<keyword evidence="4" id="KW-0833">Ubl conjugation pathway</keyword>
<name>A0A835R1A4_VANPL</name>
<evidence type="ECO:0000259" key="8">
    <source>
        <dbReference type="Pfam" id="PF04049"/>
    </source>
</evidence>
<evidence type="ECO:0000256" key="3">
    <source>
        <dbReference type="ARBA" id="ARBA00022776"/>
    </source>
</evidence>
<dbReference type="Proteomes" id="UP000636800">
    <property type="component" value="Chromosome 5"/>
</dbReference>
<keyword evidence="1" id="KW-0132">Cell division</keyword>
<dbReference type="GO" id="GO:0005680">
    <property type="term" value="C:anaphase-promoting complex"/>
    <property type="evidence" value="ECO:0007669"/>
    <property type="project" value="InterPro"/>
</dbReference>
<protein>
    <recommendedName>
        <fullName evidence="8">Cdc23 domain-containing protein</fullName>
    </recommendedName>
</protein>
<dbReference type="InterPro" id="IPR007192">
    <property type="entry name" value="APC8"/>
</dbReference>
<evidence type="ECO:0000313" key="9">
    <source>
        <dbReference type="EMBL" id="KAG0481274.1"/>
    </source>
</evidence>
<dbReference type="GO" id="GO:0016567">
    <property type="term" value="P:protein ubiquitination"/>
    <property type="evidence" value="ECO:0007669"/>
    <property type="project" value="TreeGrafter"/>
</dbReference>
<keyword evidence="11" id="KW-1185">Reference proteome</keyword>
<evidence type="ECO:0000256" key="7">
    <source>
        <dbReference type="PROSITE-ProRule" id="PRU00339"/>
    </source>
</evidence>
<dbReference type="Proteomes" id="UP000639772">
    <property type="component" value="Unassembled WGS sequence"/>
</dbReference>
<dbReference type="Pfam" id="PF13414">
    <property type="entry name" value="TPR_11"/>
    <property type="match status" value="1"/>
</dbReference>
<feature type="repeat" description="TPR" evidence="7">
    <location>
        <begin position="400"/>
        <end position="433"/>
    </location>
</feature>
<proteinExistence type="predicted"/>
<evidence type="ECO:0000313" key="12">
    <source>
        <dbReference type="Proteomes" id="UP000639772"/>
    </source>
</evidence>
<feature type="repeat" description="TPR" evidence="7">
    <location>
        <begin position="434"/>
        <end position="467"/>
    </location>
</feature>
<reference evidence="11 12" key="1">
    <citation type="journal article" date="2020" name="Nat. Food">
        <title>A phased Vanilla planifolia genome enables genetic improvement of flavour and production.</title>
        <authorList>
            <person name="Hasing T."/>
            <person name="Tang H."/>
            <person name="Brym M."/>
            <person name="Khazi F."/>
            <person name="Huang T."/>
            <person name="Chambers A.H."/>
        </authorList>
    </citation>
    <scope>NUCLEOTIDE SEQUENCE [LARGE SCALE GENOMIC DNA]</scope>
    <source>
        <tissue evidence="10">Leaf</tissue>
    </source>
</reference>
<dbReference type="PROSITE" id="PS50005">
    <property type="entry name" value="TPR"/>
    <property type="match status" value="3"/>
</dbReference>
<dbReference type="OrthoDB" id="10262026at2759"/>